<dbReference type="Proteomes" id="UP001139319">
    <property type="component" value="Unassembled WGS sequence"/>
</dbReference>
<evidence type="ECO:0000313" key="4">
    <source>
        <dbReference type="EMBL" id="MCP8900672.1"/>
    </source>
</evidence>
<dbReference type="PANTHER" id="PTHR47814:SF1">
    <property type="entry name" value="PEPTIDYL-TRNA HYDROLASE ARFB"/>
    <property type="match status" value="1"/>
</dbReference>
<dbReference type="RefSeq" id="WP_253968965.1">
    <property type="nucleotide sequence ID" value="NZ_JAMFTH010000006.1"/>
</dbReference>
<name>A0A9X2KUY1_9GAMM</name>
<dbReference type="PANTHER" id="PTHR47814">
    <property type="entry name" value="PEPTIDYL-TRNA HYDROLASE ARFB"/>
    <property type="match status" value="1"/>
</dbReference>
<reference evidence="4" key="2">
    <citation type="submission" date="2023-01" db="EMBL/GenBank/DDBJ databases">
        <title>Gilvimarinus xylanilyticus HB14 isolated from Caulerpa lentillifera aquaculture base in Hainan, China.</title>
        <authorList>
            <person name="Zhang Y.-J."/>
        </authorList>
    </citation>
    <scope>NUCLEOTIDE SEQUENCE</scope>
    <source>
        <strain evidence="4">HB14</strain>
    </source>
</reference>
<keyword evidence="4" id="KW-0378">Hydrolase</keyword>
<dbReference type="Pfam" id="PF00472">
    <property type="entry name" value="RF-1"/>
    <property type="match status" value="1"/>
</dbReference>
<protein>
    <submittedName>
        <fullName evidence="4">Aminoacyl-tRNA hydrolase</fullName>
        <ecNumber evidence="4">3.1.1.29</ecNumber>
    </submittedName>
</protein>
<dbReference type="Gene3D" id="3.30.160.20">
    <property type="match status" value="1"/>
</dbReference>
<dbReference type="GO" id="GO:0004045">
    <property type="term" value="F:peptidyl-tRNA hydrolase activity"/>
    <property type="evidence" value="ECO:0007669"/>
    <property type="project" value="UniProtKB-EC"/>
</dbReference>
<dbReference type="PROSITE" id="PS00745">
    <property type="entry name" value="RF_PROK_I"/>
    <property type="match status" value="1"/>
</dbReference>
<dbReference type="InterPro" id="IPR045853">
    <property type="entry name" value="Pep_chain_release_fac_I_sf"/>
</dbReference>
<organism evidence="4 5">
    <name type="scientific">Gilvimarinus xylanilyticus</name>
    <dbReference type="NCBI Taxonomy" id="2944139"/>
    <lineage>
        <taxon>Bacteria</taxon>
        <taxon>Pseudomonadati</taxon>
        <taxon>Pseudomonadota</taxon>
        <taxon>Gammaproteobacteria</taxon>
        <taxon>Cellvibrionales</taxon>
        <taxon>Cellvibrionaceae</taxon>
        <taxon>Gilvimarinus</taxon>
    </lineage>
</organism>
<accession>A0A9X2KUY1</accession>
<keyword evidence="5" id="KW-1185">Reference proteome</keyword>
<feature type="compositionally biased region" description="Basic residues" evidence="2">
    <location>
        <begin position="127"/>
        <end position="137"/>
    </location>
</feature>
<proteinExistence type="inferred from homology"/>
<evidence type="ECO:0000256" key="2">
    <source>
        <dbReference type="SAM" id="MobiDB-lite"/>
    </source>
</evidence>
<dbReference type="GO" id="GO:0072344">
    <property type="term" value="P:rescue of stalled ribosome"/>
    <property type="evidence" value="ECO:0007669"/>
    <property type="project" value="TreeGrafter"/>
</dbReference>
<feature type="domain" description="Prokaryotic-type class I peptide chain release factors" evidence="3">
    <location>
        <begin position="21"/>
        <end position="37"/>
    </location>
</feature>
<reference evidence="4" key="1">
    <citation type="submission" date="2022-05" db="EMBL/GenBank/DDBJ databases">
        <authorList>
            <person name="Sun H.-N."/>
        </authorList>
    </citation>
    <scope>NUCLEOTIDE SEQUENCE</scope>
    <source>
        <strain evidence="4">HB14</strain>
    </source>
</reference>
<comment type="caution">
    <text evidence="4">The sequence shown here is derived from an EMBL/GenBank/DDBJ whole genome shotgun (WGS) entry which is preliminary data.</text>
</comment>
<dbReference type="GO" id="GO:0043022">
    <property type="term" value="F:ribosome binding"/>
    <property type="evidence" value="ECO:0007669"/>
    <property type="project" value="TreeGrafter"/>
</dbReference>
<gene>
    <name evidence="4" type="primary">arfB</name>
    <name evidence="4" type="ORF">M6D89_15290</name>
</gene>
<evidence type="ECO:0000256" key="1">
    <source>
        <dbReference type="ARBA" id="ARBA00010835"/>
    </source>
</evidence>
<evidence type="ECO:0000313" key="5">
    <source>
        <dbReference type="Proteomes" id="UP001139319"/>
    </source>
</evidence>
<dbReference type="AlphaFoldDB" id="A0A9X2KUY1"/>
<dbReference type="InterPro" id="IPR000352">
    <property type="entry name" value="Pep_chain_release_fac_I"/>
</dbReference>
<sequence length="137" mass="15962">MLKISHNVTLADWEIDLQFIRAQGAGGQNVNKVASAVHLRFDIHRSTLPAYYKERLLKLNDQRISKEGVVVIKAQQHRTQDKNRDDALNRLKELILKAGYQPKRRKPTRPTRSSQNKRMDKKTQRGQIKRNRGKVQL</sequence>
<feature type="region of interest" description="Disordered" evidence="2">
    <location>
        <begin position="97"/>
        <end position="137"/>
    </location>
</feature>
<dbReference type="SUPFAM" id="SSF75620">
    <property type="entry name" value="Release factor"/>
    <property type="match status" value="1"/>
</dbReference>
<evidence type="ECO:0000259" key="3">
    <source>
        <dbReference type="PROSITE" id="PS00745"/>
    </source>
</evidence>
<dbReference type="NCBIfam" id="NF006718">
    <property type="entry name" value="PRK09256.1"/>
    <property type="match status" value="1"/>
</dbReference>
<comment type="similarity">
    <text evidence="1">Belongs to the prokaryotic/mitochondrial release factor family.</text>
</comment>
<dbReference type="EC" id="3.1.1.29" evidence="4"/>
<dbReference type="EMBL" id="JAMFTH010000006">
    <property type="protein sequence ID" value="MCP8900672.1"/>
    <property type="molecule type" value="Genomic_DNA"/>
</dbReference>
<dbReference type="GO" id="GO:0003747">
    <property type="term" value="F:translation release factor activity"/>
    <property type="evidence" value="ECO:0007669"/>
    <property type="project" value="InterPro"/>
</dbReference>